<organism evidence="2 3">
    <name type="scientific">Calocera cornea HHB12733</name>
    <dbReference type="NCBI Taxonomy" id="1353952"/>
    <lineage>
        <taxon>Eukaryota</taxon>
        <taxon>Fungi</taxon>
        <taxon>Dikarya</taxon>
        <taxon>Basidiomycota</taxon>
        <taxon>Agaricomycotina</taxon>
        <taxon>Dacrymycetes</taxon>
        <taxon>Dacrymycetales</taxon>
        <taxon>Dacrymycetaceae</taxon>
        <taxon>Calocera</taxon>
    </lineage>
</organism>
<evidence type="ECO:0000313" key="2">
    <source>
        <dbReference type="EMBL" id="KZT53347.1"/>
    </source>
</evidence>
<name>A0A165DR09_9BASI</name>
<protein>
    <submittedName>
        <fullName evidence="2">Uncharacterized protein</fullName>
    </submittedName>
</protein>
<evidence type="ECO:0000313" key="3">
    <source>
        <dbReference type="Proteomes" id="UP000076842"/>
    </source>
</evidence>
<reference evidence="2 3" key="1">
    <citation type="journal article" date="2016" name="Mol. Biol. Evol.">
        <title>Comparative Genomics of Early-Diverging Mushroom-Forming Fungi Provides Insights into the Origins of Lignocellulose Decay Capabilities.</title>
        <authorList>
            <person name="Nagy L.G."/>
            <person name="Riley R."/>
            <person name="Tritt A."/>
            <person name="Adam C."/>
            <person name="Daum C."/>
            <person name="Floudas D."/>
            <person name="Sun H."/>
            <person name="Yadav J.S."/>
            <person name="Pangilinan J."/>
            <person name="Larsson K.H."/>
            <person name="Matsuura K."/>
            <person name="Barry K."/>
            <person name="Labutti K."/>
            <person name="Kuo R."/>
            <person name="Ohm R.A."/>
            <person name="Bhattacharya S.S."/>
            <person name="Shirouzu T."/>
            <person name="Yoshinaga Y."/>
            <person name="Martin F.M."/>
            <person name="Grigoriev I.V."/>
            <person name="Hibbett D.S."/>
        </authorList>
    </citation>
    <scope>NUCLEOTIDE SEQUENCE [LARGE SCALE GENOMIC DNA]</scope>
    <source>
        <strain evidence="2 3">HHB12733</strain>
    </source>
</reference>
<dbReference type="AlphaFoldDB" id="A0A165DR09"/>
<accession>A0A165DR09</accession>
<proteinExistence type="predicted"/>
<feature type="region of interest" description="Disordered" evidence="1">
    <location>
        <begin position="139"/>
        <end position="168"/>
    </location>
</feature>
<gene>
    <name evidence="2" type="ORF">CALCODRAFT_511490</name>
</gene>
<dbReference type="Proteomes" id="UP000076842">
    <property type="component" value="Unassembled WGS sequence"/>
</dbReference>
<dbReference type="InParanoid" id="A0A165DR09"/>
<sequence>MPNCLERLLLLQSPLCFHLWQRVWEEIRQQDSGDVFKNLVDLKDDPLWEGSYVYMADELVVTSDIAELQGHCHVCLWEELQEQPFGSNRSGALILPVNSNSEWTLETITQLCGIAGKDFAAHQNHVTLFNIPQEGDAKPLNLGASSGQPPMSMSAPSGYQETSTASPSTHTVEPLRLDITQEDLPTVCAAISLTCTALLDVLCQAIPWAFGSLPQLLSQHHRHIIWCVQMRWQALQALSTLLEDMSPYRLDAASKVHWDTQKWTMSGWDAIITICDLANSLFSAAGLSDNSISSSQTIQKDLETMKKMDCVWSKHVRWYQEHSQSNQTLDSSAMSSDCEKLNILDKFAFICAKDNATINHLLSDEDHRESLEERLQSEVLWTVACKEVLKLNPLQKKCKSWAKKQAPVVESPLDSASVMDQD</sequence>
<feature type="compositionally biased region" description="Polar residues" evidence="1">
    <location>
        <begin position="143"/>
        <end position="168"/>
    </location>
</feature>
<keyword evidence="3" id="KW-1185">Reference proteome</keyword>
<dbReference type="EMBL" id="KV424040">
    <property type="protein sequence ID" value="KZT53347.1"/>
    <property type="molecule type" value="Genomic_DNA"/>
</dbReference>
<feature type="region of interest" description="Disordered" evidence="1">
    <location>
        <begin position="402"/>
        <end position="422"/>
    </location>
</feature>
<evidence type="ECO:0000256" key="1">
    <source>
        <dbReference type="SAM" id="MobiDB-lite"/>
    </source>
</evidence>